<dbReference type="CDD" id="cd16025">
    <property type="entry name" value="PAS_like"/>
    <property type="match status" value="1"/>
</dbReference>
<keyword evidence="2" id="KW-0479">Metal-binding</keyword>
<dbReference type="GO" id="GO:0016787">
    <property type="term" value="F:hydrolase activity"/>
    <property type="evidence" value="ECO:0007669"/>
    <property type="project" value="UniProtKB-KW"/>
</dbReference>
<sequence length="812" mass="88604">MESPETGPPHGSLCLLGIAGGSLEDWGTRMTTEFNGKIALDIRDSEPDWGPYAAPKAPEGAPNVLYLVWDDIGIATWDCFGGLVSMPAMTRLAERGVRLSQFHTTALCSPTRAALLTGRNSTTVGMAMVEEFTEGFPGINGRIPDDTALISEVLAERGYNTYCVGKWHLTPIEESNLAATRRHWPLSRGFERFYGFMGGETDQWYPELVYDGHPVEPPATPEEGYHLSKDLADKAIEFIRDSTMVAPEKPWFTYLCPGAGHAPHHVFKEWADRYAGQFDMGYERYREIVLENQKKLGIVPPDTELSGVNPYADVTGPNGEPWPLQDTVRPWDSLDDEEKRLFSRMAEVFAGFLSYTDAQIGRVLDYLEESGQLDNTIVVVISDNGASGEGGPNGSVNEGKFFNGYVDTVEESMPFFDELGSPATYNHYPIGWAMAFNTPYKLYKRYASHEGGIADTAIISWPNGIAAHGEVRDNYVNVSDITPTIYELLGIDAPQTVKGIAQKPLDGVSFKAALDDSTADTGKETQFYTMLGTRGIWHKGWFANTVHPAAPSGWSHFDADRWELYNIENDRSQCHDVAAEHPEKLAELQKLWFAEAEKYNGLPLSDLNVFEMVTRTRPSLAGDRSSYVYYPHTAPVAMGACVSINGRSFSVLAEVSIDSLDVQGVLLKQGAGHGGYVLFVADGRLQFVYNFFGEDEQRVIAPDPLPLGDHILGVAYARTGTVDGGHTPLGDVTLYVDGAAVATLAGVKAHPFTFGLAGGGVSVGRNLGQAVSSSYVAPFDFSGGTIARVVVDVSGTPYVDAERQLAAAFARD</sequence>
<name>A0A1Y5PJ60_9MYCO</name>
<dbReference type="GO" id="GO:0046872">
    <property type="term" value="F:metal ion binding"/>
    <property type="evidence" value="ECO:0007669"/>
    <property type="project" value="UniProtKB-KW"/>
</dbReference>
<protein>
    <submittedName>
        <fullName evidence="6">Sulfatase</fullName>
    </submittedName>
</protein>
<dbReference type="Pfam" id="PF00884">
    <property type="entry name" value="Sulfatase"/>
    <property type="match status" value="1"/>
</dbReference>
<keyword evidence="3" id="KW-0378">Hydrolase</keyword>
<dbReference type="FunFam" id="3.40.720.10:FF:000038">
    <property type="entry name" value="Arylsulfatase AtsA"/>
    <property type="match status" value="1"/>
</dbReference>
<evidence type="ECO:0000256" key="3">
    <source>
        <dbReference type="ARBA" id="ARBA00022801"/>
    </source>
</evidence>
<comment type="similarity">
    <text evidence="1">Belongs to the sulfatase family.</text>
</comment>
<dbReference type="SUPFAM" id="SSF49899">
    <property type="entry name" value="Concanavalin A-like lectins/glucanases"/>
    <property type="match status" value="1"/>
</dbReference>
<dbReference type="InterPro" id="IPR050738">
    <property type="entry name" value="Sulfatase"/>
</dbReference>
<dbReference type="InterPro" id="IPR017850">
    <property type="entry name" value="Alkaline_phosphatase_core_sf"/>
</dbReference>
<dbReference type="SUPFAM" id="SSF53649">
    <property type="entry name" value="Alkaline phosphatase-like"/>
    <property type="match status" value="1"/>
</dbReference>
<dbReference type="AlphaFoldDB" id="A0A1Y5PJ60"/>
<dbReference type="EMBL" id="FLQS01000056">
    <property type="protein sequence ID" value="SBS78723.1"/>
    <property type="molecule type" value="Genomic_DNA"/>
</dbReference>
<dbReference type="InterPro" id="IPR013320">
    <property type="entry name" value="ConA-like_dom_sf"/>
</dbReference>
<keyword evidence="4" id="KW-0106">Calcium</keyword>
<evidence type="ECO:0000256" key="1">
    <source>
        <dbReference type="ARBA" id="ARBA00008779"/>
    </source>
</evidence>
<evidence type="ECO:0000256" key="4">
    <source>
        <dbReference type="ARBA" id="ARBA00022837"/>
    </source>
</evidence>
<dbReference type="InterPro" id="IPR000917">
    <property type="entry name" value="Sulfatase_N"/>
</dbReference>
<evidence type="ECO:0000313" key="6">
    <source>
        <dbReference type="EMBL" id="SBS78723.1"/>
    </source>
</evidence>
<dbReference type="InterPro" id="IPR024607">
    <property type="entry name" value="Sulfatase_CS"/>
</dbReference>
<dbReference type="PROSITE" id="PS00149">
    <property type="entry name" value="SULFATASE_2"/>
    <property type="match status" value="1"/>
</dbReference>
<organism evidence="6">
    <name type="scientific">uncultured Mycobacterium sp</name>
    <dbReference type="NCBI Taxonomy" id="171292"/>
    <lineage>
        <taxon>Bacteria</taxon>
        <taxon>Bacillati</taxon>
        <taxon>Actinomycetota</taxon>
        <taxon>Actinomycetes</taxon>
        <taxon>Mycobacteriales</taxon>
        <taxon>Mycobacteriaceae</taxon>
        <taxon>Mycobacterium</taxon>
        <taxon>environmental samples</taxon>
    </lineage>
</organism>
<evidence type="ECO:0000259" key="5">
    <source>
        <dbReference type="Pfam" id="PF00884"/>
    </source>
</evidence>
<evidence type="ECO:0000256" key="2">
    <source>
        <dbReference type="ARBA" id="ARBA00022723"/>
    </source>
</evidence>
<dbReference type="PROSITE" id="PS00523">
    <property type="entry name" value="SULFATASE_1"/>
    <property type="match status" value="1"/>
</dbReference>
<dbReference type="Gene3D" id="3.30.1120.10">
    <property type="match status" value="1"/>
</dbReference>
<dbReference type="PANTHER" id="PTHR42693:SF43">
    <property type="entry name" value="BLL2667 PROTEIN"/>
    <property type="match status" value="1"/>
</dbReference>
<reference evidence="6" key="1">
    <citation type="submission" date="2016-03" db="EMBL/GenBank/DDBJ databases">
        <authorList>
            <person name="Ploux O."/>
        </authorList>
    </citation>
    <scope>NUCLEOTIDE SEQUENCE</scope>
    <source>
        <strain evidence="6">UC10</strain>
    </source>
</reference>
<proteinExistence type="inferred from homology"/>
<gene>
    <name evidence="6" type="ORF">MHPYR_60211</name>
</gene>
<dbReference type="PANTHER" id="PTHR42693">
    <property type="entry name" value="ARYLSULFATASE FAMILY MEMBER"/>
    <property type="match status" value="1"/>
</dbReference>
<dbReference type="Gene3D" id="3.40.720.10">
    <property type="entry name" value="Alkaline Phosphatase, subunit A"/>
    <property type="match status" value="1"/>
</dbReference>
<accession>A0A1Y5PJ60</accession>
<feature type="domain" description="Sulfatase N-terminal" evidence="5">
    <location>
        <begin position="62"/>
        <end position="491"/>
    </location>
</feature>